<reference evidence="2 3" key="1">
    <citation type="submission" date="2024-06" db="EMBL/GenBank/DDBJ databases">
        <title>Chitinophaga defluvii sp. nov., isolated from municipal sewage.</title>
        <authorList>
            <person name="Zhang L."/>
        </authorList>
    </citation>
    <scope>NUCLEOTIDE SEQUENCE [LARGE SCALE GENOMIC DNA]</scope>
    <source>
        <strain evidence="2 3">H8</strain>
    </source>
</reference>
<proteinExistence type="predicted"/>
<evidence type="ECO:0000313" key="2">
    <source>
        <dbReference type="EMBL" id="MET7001293.1"/>
    </source>
</evidence>
<name>A0ABV2TE46_9BACT</name>
<dbReference type="InterPro" id="IPR041662">
    <property type="entry name" value="SusD-like_2"/>
</dbReference>
<comment type="caution">
    <text evidence="2">The sequence shown here is derived from an EMBL/GenBank/DDBJ whole genome shotgun (WGS) entry which is preliminary data.</text>
</comment>
<accession>A0ABV2TE46</accession>
<dbReference type="Proteomes" id="UP001549749">
    <property type="component" value="Unassembled WGS sequence"/>
</dbReference>
<evidence type="ECO:0000313" key="3">
    <source>
        <dbReference type="Proteomes" id="UP001549749"/>
    </source>
</evidence>
<keyword evidence="2" id="KW-0449">Lipoprotein</keyword>
<dbReference type="EMBL" id="JBEXAC010000003">
    <property type="protein sequence ID" value="MET7001293.1"/>
    <property type="molecule type" value="Genomic_DNA"/>
</dbReference>
<dbReference type="PROSITE" id="PS51257">
    <property type="entry name" value="PROKAR_LIPOPROTEIN"/>
    <property type="match status" value="1"/>
</dbReference>
<gene>
    <name evidence="2" type="ORF">ABR189_28175</name>
</gene>
<feature type="signal peptide" evidence="1">
    <location>
        <begin position="1"/>
        <end position="22"/>
    </location>
</feature>
<dbReference type="SUPFAM" id="SSF48452">
    <property type="entry name" value="TPR-like"/>
    <property type="match status" value="1"/>
</dbReference>
<dbReference type="Gene3D" id="1.25.40.390">
    <property type="match status" value="1"/>
</dbReference>
<dbReference type="Pfam" id="PF12771">
    <property type="entry name" value="SusD-like_2"/>
    <property type="match status" value="1"/>
</dbReference>
<protein>
    <submittedName>
        <fullName evidence="2">SusD/RagB family nutrient-binding outer membrane lipoprotein</fullName>
    </submittedName>
</protein>
<sequence>MKKLIIYTSVALAVLFTGVSCTKDLTDLNNDKKKPAGVSQGALFASAQKELVDAVTSTNVNLNIFRLIVQHWQETTYLDESRYDLNTRSIPDNFWDAIYTDVVKDLEESRGVVNADATISDGVKKNQIAQIEIMSVYAFSVGVNTFGDIPYKKAMDIENIFPSYDGAQAIYDDMIVRLNAAIGALDAGSGSFDNSDLIYRGDIVKWKKFANSLKMRLGMILADVSPAVAKKIVEEASPGAFGANDDNATFPYSTVPPNTNPLWEDLVQSQRQDFVGANTLIDFMNARNDPRRAIFFTQRGGTYIGGNPGSSSPFSNFSGPGTLLTKKDLVGLLIDYAEVEFMRAEALERQFAVGGTPKEHYDNAIRASFQYWGLTTADADTYLARPDVAYATATGTYKQKIGEQKWVALYNRGYDAWVEWRRLDFPKLKVPNRAQSVTPLRFTYSIDEQNLNRTNYDAAAAAIGGDVVATKLFWDKF</sequence>
<dbReference type="InterPro" id="IPR011990">
    <property type="entry name" value="TPR-like_helical_dom_sf"/>
</dbReference>
<evidence type="ECO:0000256" key="1">
    <source>
        <dbReference type="SAM" id="SignalP"/>
    </source>
</evidence>
<keyword evidence="3" id="KW-1185">Reference proteome</keyword>
<organism evidence="2 3">
    <name type="scientific">Chitinophaga defluvii</name>
    <dbReference type="NCBI Taxonomy" id="3163343"/>
    <lineage>
        <taxon>Bacteria</taxon>
        <taxon>Pseudomonadati</taxon>
        <taxon>Bacteroidota</taxon>
        <taxon>Chitinophagia</taxon>
        <taxon>Chitinophagales</taxon>
        <taxon>Chitinophagaceae</taxon>
        <taxon>Chitinophaga</taxon>
    </lineage>
</organism>
<feature type="chain" id="PRO_5046711095" evidence="1">
    <location>
        <begin position="23"/>
        <end position="477"/>
    </location>
</feature>
<keyword evidence="1" id="KW-0732">Signal</keyword>
<dbReference type="RefSeq" id="WP_354663864.1">
    <property type="nucleotide sequence ID" value="NZ_JBEXAC010000003.1"/>
</dbReference>